<feature type="repeat" description="ANK" evidence="3">
    <location>
        <begin position="138"/>
        <end position="170"/>
    </location>
</feature>
<dbReference type="Proteomes" id="UP000654913">
    <property type="component" value="Chromosome 8"/>
</dbReference>
<dbReference type="EMBL" id="AP024450">
    <property type="protein sequence ID" value="BCS30468.1"/>
    <property type="molecule type" value="Genomic_DNA"/>
</dbReference>
<evidence type="ECO:0000313" key="5">
    <source>
        <dbReference type="EMBL" id="BCS30468.1"/>
    </source>
</evidence>
<keyword evidence="6" id="KW-1185">Reference proteome</keyword>
<feature type="repeat" description="ANK" evidence="3">
    <location>
        <begin position="275"/>
        <end position="307"/>
    </location>
</feature>
<keyword evidence="1" id="KW-0677">Repeat</keyword>
<dbReference type="InterPro" id="IPR001810">
    <property type="entry name" value="F-box_dom"/>
</dbReference>
<dbReference type="RefSeq" id="XP_041562654.1">
    <property type="nucleotide sequence ID" value="XM_041697088.1"/>
</dbReference>
<dbReference type="Gene3D" id="1.25.40.20">
    <property type="entry name" value="Ankyrin repeat-containing domain"/>
    <property type="match status" value="6"/>
</dbReference>
<sequence>MARNIMDLPTEMILSVFKHLSLPSRAAFARVSKRANRLVTEELYKLDDKNTVPKKAGAAAGSALMSELQYALSKTDNEDGEQLMLRILKGSLKAIKRSPERQAAALIHCCTFGFERSLRILLDAGIPPDPSHDLVRQYSMVPLFAAIENGHINIIRRMIKAGASLRRYDFDCTAEIIRLAPKAIVREIMQGLNLEILSEKQDNLLHRACTDSEWTREDVKVLLDHGISPYHVNSARQTPVAYCFFEATKSSREEAEILDLLLKHDNRITNSPCDEDYHPLHIACEEGTKEMVQLLLSRGANPNYQNPVNGQSALHALSQRKEQTPVILAALVNAGLSLDTDAYSFRVFMLKALEQSWTRYLEFIHQNCLDHLKRMDCYDLLFKGAVVAGDIDTMQTMISSDVVDINSNAYEATALMAACTAGREQVVEFLLNEGGFSNVNYKNPQKLTAIHAAIKRGSSAEGIIRLLLPSTDFDNTPETKSNSTPLTDAAVALTGEVFSLLVQKYIQSRPSKKEFTRALTEAFVDAMSADNQGTAEAIIHYIKDMQLAVEDDHAFLFAAIDDGCEEIAHLLIDNDLTLDTPFGTHTPLMCAIDHGYSDIALRLIERGVDLHAKSLDGETALIRACADDDPDTGNADVVRELIHRQVNLNATDIVGEAAIDYAVLSCNASAVYQLLEARANVTSKLLRTAAKGTEKGILKALLRVGPKRNINAYGPSKWNTPLCCAASSGSDKMVRTLIENGAAVNQRNKAHQTPLSVAAIQGELLVVEALLEAGAIVDAADSQGETPLSWAVQNGHADVAWLLIRHGANTGMHRANERTLLHVAAERQDASMVSALMYGGCSPFVTDGQGRTPLQLAENDAVLAALYSSHPAVYAR</sequence>
<accession>A0A7R7Y121</accession>
<dbReference type="KEGG" id="apuu:APUU_80771S"/>
<feature type="repeat" description="ANK" evidence="3">
    <location>
        <begin position="717"/>
        <end position="749"/>
    </location>
</feature>
<protein>
    <recommendedName>
        <fullName evidence="4">F-box domain-containing protein</fullName>
    </recommendedName>
</protein>
<dbReference type="SUPFAM" id="SSF48403">
    <property type="entry name" value="Ankyrin repeat"/>
    <property type="match status" value="2"/>
</dbReference>
<dbReference type="Pfam" id="PF00646">
    <property type="entry name" value="F-box"/>
    <property type="match status" value="1"/>
</dbReference>
<reference evidence="5" key="1">
    <citation type="submission" date="2021-01" db="EMBL/GenBank/DDBJ databases">
        <authorList>
            <consortium name="Aspergillus puulaauensis MK2 genome sequencing consortium"/>
            <person name="Kazuki M."/>
            <person name="Futagami T."/>
        </authorList>
    </citation>
    <scope>NUCLEOTIDE SEQUENCE</scope>
    <source>
        <strain evidence="5">MK2</strain>
    </source>
</reference>
<feature type="repeat" description="ANK" evidence="3">
    <location>
        <begin position="783"/>
        <end position="815"/>
    </location>
</feature>
<dbReference type="OrthoDB" id="4807664at2759"/>
<dbReference type="PANTHER" id="PTHR24198:SF194">
    <property type="entry name" value="INVERSIN-A"/>
    <property type="match status" value="1"/>
</dbReference>
<feature type="repeat" description="ANK" evidence="3">
    <location>
        <begin position="750"/>
        <end position="782"/>
    </location>
</feature>
<feature type="repeat" description="ANK" evidence="3">
    <location>
        <begin position="583"/>
        <end position="615"/>
    </location>
</feature>
<reference evidence="5" key="2">
    <citation type="submission" date="2021-02" db="EMBL/GenBank/DDBJ databases">
        <title>Aspergillus puulaauensis MK2 genome sequence.</title>
        <authorList>
            <person name="Futagami T."/>
            <person name="Mori K."/>
            <person name="Kadooka C."/>
            <person name="Tanaka T."/>
        </authorList>
    </citation>
    <scope>NUCLEOTIDE SEQUENCE</scope>
    <source>
        <strain evidence="5">MK2</strain>
    </source>
</reference>
<evidence type="ECO:0000256" key="3">
    <source>
        <dbReference type="PROSITE-ProRule" id="PRU00023"/>
    </source>
</evidence>
<dbReference type="SMART" id="SM00256">
    <property type="entry name" value="FBOX"/>
    <property type="match status" value="1"/>
</dbReference>
<dbReference type="Pfam" id="PF12796">
    <property type="entry name" value="Ank_2"/>
    <property type="match status" value="4"/>
</dbReference>
<gene>
    <name evidence="5" type="ORF">APUU_80771S</name>
</gene>
<dbReference type="PROSITE" id="PS50181">
    <property type="entry name" value="FBOX"/>
    <property type="match status" value="1"/>
</dbReference>
<organism evidence="5 6">
    <name type="scientific">Aspergillus puulaauensis</name>
    <dbReference type="NCBI Taxonomy" id="1220207"/>
    <lineage>
        <taxon>Eukaryota</taxon>
        <taxon>Fungi</taxon>
        <taxon>Dikarya</taxon>
        <taxon>Ascomycota</taxon>
        <taxon>Pezizomycotina</taxon>
        <taxon>Eurotiomycetes</taxon>
        <taxon>Eurotiomycetidae</taxon>
        <taxon>Eurotiales</taxon>
        <taxon>Aspergillaceae</taxon>
        <taxon>Aspergillus</taxon>
    </lineage>
</organism>
<evidence type="ECO:0000259" key="4">
    <source>
        <dbReference type="PROSITE" id="PS50181"/>
    </source>
</evidence>
<dbReference type="SUPFAM" id="SSF81383">
    <property type="entry name" value="F-box domain"/>
    <property type="match status" value="1"/>
</dbReference>
<dbReference type="GeneID" id="64980465"/>
<dbReference type="PANTHER" id="PTHR24198">
    <property type="entry name" value="ANKYRIN REPEAT AND PROTEIN KINASE DOMAIN-CONTAINING PROTEIN"/>
    <property type="match status" value="1"/>
</dbReference>
<dbReference type="InterPro" id="IPR036770">
    <property type="entry name" value="Ankyrin_rpt-contain_sf"/>
</dbReference>
<dbReference type="CDD" id="cd09917">
    <property type="entry name" value="F-box_SF"/>
    <property type="match status" value="1"/>
</dbReference>
<keyword evidence="2 3" id="KW-0040">ANK repeat</keyword>
<dbReference type="Pfam" id="PF00023">
    <property type="entry name" value="Ank"/>
    <property type="match status" value="1"/>
</dbReference>
<dbReference type="SMART" id="SM00248">
    <property type="entry name" value="ANK"/>
    <property type="match status" value="16"/>
</dbReference>
<dbReference type="InterPro" id="IPR002110">
    <property type="entry name" value="Ankyrin_rpt"/>
</dbReference>
<dbReference type="PROSITE" id="PS50297">
    <property type="entry name" value="ANK_REP_REGION"/>
    <property type="match status" value="4"/>
</dbReference>
<dbReference type="AlphaFoldDB" id="A0A7R7Y121"/>
<proteinExistence type="predicted"/>
<name>A0A7R7Y121_9EURO</name>
<feature type="domain" description="F-box" evidence="4">
    <location>
        <begin position="2"/>
        <end position="47"/>
    </location>
</feature>
<dbReference type="InterPro" id="IPR036047">
    <property type="entry name" value="F-box-like_dom_sf"/>
</dbReference>
<evidence type="ECO:0000313" key="6">
    <source>
        <dbReference type="Proteomes" id="UP000654913"/>
    </source>
</evidence>
<dbReference type="PROSITE" id="PS50088">
    <property type="entry name" value="ANK_REPEAT"/>
    <property type="match status" value="6"/>
</dbReference>
<evidence type="ECO:0000256" key="2">
    <source>
        <dbReference type="ARBA" id="ARBA00023043"/>
    </source>
</evidence>
<evidence type="ECO:0000256" key="1">
    <source>
        <dbReference type="ARBA" id="ARBA00022737"/>
    </source>
</evidence>